<feature type="domain" description="STAS" evidence="1">
    <location>
        <begin position="24"/>
        <end position="104"/>
    </location>
</feature>
<dbReference type="Proteomes" id="UP001596074">
    <property type="component" value="Unassembled WGS sequence"/>
</dbReference>
<dbReference type="RefSeq" id="WP_378281986.1">
    <property type="nucleotide sequence ID" value="NZ_JBHSON010000013.1"/>
</dbReference>
<dbReference type="InterPro" id="IPR036513">
    <property type="entry name" value="STAS_dom_sf"/>
</dbReference>
<organism evidence="2 3">
    <name type="scientific">Actinomadura rugatobispora</name>
    <dbReference type="NCBI Taxonomy" id="1994"/>
    <lineage>
        <taxon>Bacteria</taxon>
        <taxon>Bacillati</taxon>
        <taxon>Actinomycetota</taxon>
        <taxon>Actinomycetes</taxon>
        <taxon>Streptosporangiales</taxon>
        <taxon>Thermomonosporaceae</taxon>
        <taxon>Actinomadura</taxon>
    </lineage>
</organism>
<comment type="caution">
    <text evidence="2">The sequence shown here is derived from an EMBL/GenBank/DDBJ whole genome shotgun (WGS) entry which is preliminary data.</text>
</comment>
<keyword evidence="3" id="KW-1185">Reference proteome</keyword>
<name>A0ABW0ZY38_9ACTN</name>
<dbReference type="SUPFAM" id="SSF52091">
    <property type="entry name" value="SpoIIaa-like"/>
    <property type="match status" value="1"/>
</dbReference>
<reference evidence="3" key="1">
    <citation type="journal article" date="2019" name="Int. J. Syst. Evol. Microbiol.">
        <title>The Global Catalogue of Microorganisms (GCM) 10K type strain sequencing project: providing services to taxonomists for standard genome sequencing and annotation.</title>
        <authorList>
            <consortium name="The Broad Institute Genomics Platform"/>
            <consortium name="The Broad Institute Genome Sequencing Center for Infectious Disease"/>
            <person name="Wu L."/>
            <person name="Ma J."/>
        </authorList>
    </citation>
    <scope>NUCLEOTIDE SEQUENCE [LARGE SCALE GENOMIC DNA]</scope>
    <source>
        <strain evidence="3">KCTC 42087</strain>
    </source>
</reference>
<evidence type="ECO:0000313" key="3">
    <source>
        <dbReference type="Proteomes" id="UP001596074"/>
    </source>
</evidence>
<dbReference type="PROSITE" id="PS50801">
    <property type="entry name" value="STAS"/>
    <property type="match status" value="1"/>
</dbReference>
<sequence length="126" mass="13086">MTAPVPDIPLRLVTGTAGGRTLRVEIHGELDYATAGVLVAAVDEALAEHPGLDALDLNCSGLGLCDSSGLAALLMAHRRASARSVRLRLTARSARLDRLLDLTGTLRHLTGETAAASDGDGEEVPH</sequence>
<dbReference type="PANTHER" id="PTHR33495">
    <property type="entry name" value="ANTI-SIGMA FACTOR ANTAGONIST TM_1081-RELATED-RELATED"/>
    <property type="match status" value="1"/>
</dbReference>
<protein>
    <submittedName>
        <fullName evidence="2">STAS domain-containing protein</fullName>
    </submittedName>
</protein>
<dbReference type="EMBL" id="JBHSON010000013">
    <property type="protein sequence ID" value="MFC5746363.1"/>
    <property type="molecule type" value="Genomic_DNA"/>
</dbReference>
<gene>
    <name evidence="2" type="ORF">ACFPZN_12140</name>
</gene>
<dbReference type="InterPro" id="IPR058548">
    <property type="entry name" value="MlaB-like_STAS"/>
</dbReference>
<dbReference type="Gene3D" id="3.30.750.24">
    <property type="entry name" value="STAS domain"/>
    <property type="match status" value="1"/>
</dbReference>
<evidence type="ECO:0000259" key="1">
    <source>
        <dbReference type="PROSITE" id="PS50801"/>
    </source>
</evidence>
<dbReference type="PANTHER" id="PTHR33495:SF2">
    <property type="entry name" value="ANTI-SIGMA FACTOR ANTAGONIST TM_1081-RELATED"/>
    <property type="match status" value="1"/>
</dbReference>
<dbReference type="Pfam" id="PF13466">
    <property type="entry name" value="STAS_2"/>
    <property type="match status" value="1"/>
</dbReference>
<proteinExistence type="predicted"/>
<accession>A0ABW0ZY38</accession>
<evidence type="ECO:0000313" key="2">
    <source>
        <dbReference type="EMBL" id="MFC5746363.1"/>
    </source>
</evidence>
<dbReference type="InterPro" id="IPR002645">
    <property type="entry name" value="STAS_dom"/>
</dbReference>
<dbReference type="CDD" id="cd07043">
    <property type="entry name" value="STAS_anti-anti-sigma_factors"/>
    <property type="match status" value="1"/>
</dbReference>